<evidence type="ECO:0000313" key="4">
    <source>
        <dbReference type="Proteomes" id="UP000499080"/>
    </source>
</evidence>
<dbReference type="OrthoDB" id="3039988at2759"/>
<comment type="caution">
    <text evidence="3">The sequence shown here is derived from an EMBL/GenBank/DDBJ whole genome shotgun (WGS) entry which is preliminary data.</text>
</comment>
<proteinExistence type="predicted"/>
<feature type="compositionally biased region" description="Low complexity" evidence="1">
    <location>
        <begin position="295"/>
        <end position="308"/>
    </location>
</feature>
<keyword evidence="4" id="KW-1185">Reference proteome</keyword>
<dbReference type="SMART" id="SM00343">
    <property type="entry name" value="ZnF_C2HC"/>
    <property type="match status" value="3"/>
</dbReference>
<feature type="non-terminal residue" evidence="3">
    <location>
        <position position="369"/>
    </location>
</feature>
<dbReference type="InterPro" id="IPR036875">
    <property type="entry name" value="Znf_CCHC_sf"/>
</dbReference>
<accession>A0A4Y2WG14</accession>
<feature type="domain" description="CCHC-type" evidence="2">
    <location>
        <begin position="181"/>
        <end position="197"/>
    </location>
</feature>
<dbReference type="GO" id="GO:0003676">
    <property type="term" value="F:nucleic acid binding"/>
    <property type="evidence" value="ECO:0007669"/>
    <property type="project" value="InterPro"/>
</dbReference>
<feature type="domain" description="CCHC-type" evidence="2">
    <location>
        <begin position="201"/>
        <end position="218"/>
    </location>
</feature>
<dbReference type="SUPFAM" id="SSF57756">
    <property type="entry name" value="Retrovirus zinc finger-like domains"/>
    <property type="match status" value="1"/>
</dbReference>
<sequence length="369" mass="40887">MPRLGTSRAGNCLPQLGSVVGGAVGARIIFKLAWVLKLLTSTSFQNTLVSSFFLFQTENSKNSPFAIEKGLAGIGGSPKSVKKLRSGDLLLETNSAVQTKSFLLAKSFLNNPVTVTLHRTLNSCRGVISDIELMKSTEEEILEVKAGYIYCKTRLYIPNPIRCFKCQRFGHSKTACRGRLTCCKCASVDHLTSDCQSAELLCANCKQPHSADSKDCPQWKKEKKIQEVRTKQNLSYNEAKKLLFPEQNSMSYSNALKTSTSQPSQTDERLTKVIVPPLIKLMPVKPNVLRVKNVSTTKPSTESPSTTSAAQSKFKKHSQNAKQAKASDEWELVKESKAAKKARLLAERRGHVLQSLSRSRSLTREDFLK</sequence>
<protein>
    <recommendedName>
        <fullName evidence="2">CCHC-type domain-containing protein</fullName>
    </recommendedName>
</protein>
<name>A0A4Y2WG14_ARAVE</name>
<dbReference type="Gene3D" id="4.10.60.10">
    <property type="entry name" value="Zinc finger, CCHC-type"/>
    <property type="match status" value="1"/>
</dbReference>
<feature type="region of interest" description="Disordered" evidence="1">
    <location>
        <begin position="347"/>
        <end position="369"/>
    </location>
</feature>
<dbReference type="GO" id="GO:0008270">
    <property type="term" value="F:zinc ion binding"/>
    <property type="evidence" value="ECO:0007669"/>
    <property type="project" value="InterPro"/>
</dbReference>
<evidence type="ECO:0000256" key="1">
    <source>
        <dbReference type="SAM" id="MobiDB-lite"/>
    </source>
</evidence>
<evidence type="ECO:0000313" key="3">
    <source>
        <dbReference type="EMBL" id="GBO35017.1"/>
    </source>
</evidence>
<dbReference type="AlphaFoldDB" id="A0A4Y2WG14"/>
<dbReference type="InterPro" id="IPR001878">
    <property type="entry name" value="Znf_CCHC"/>
</dbReference>
<reference evidence="3 4" key="1">
    <citation type="journal article" date="2019" name="Sci. Rep.">
        <title>Orb-weaving spider Araneus ventricosus genome elucidates the spidroin gene catalogue.</title>
        <authorList>
            <person name="Kono N."/>
            <person name="Nakamura H."/>
            <person name="Ohtoshi R."/>
            <person name="Moran D.A.P."/>
            <person name="Shinohara A."/>
            <person name="Yoshida Y."/>
            <person name="Fujiwara M."/>
            <person name="Mori M."/>
            <person name="Tomita M."/>
            <person name="Arakawa K."/>
        </authorList>
    </citation>
    <scope>NUCLEOTIDE SEQUENCE [LARGE SCALE GENOMIC DNA]</scope>
</reference>
<gene>
    <name evidence="3" type="ORF">AVEN_6460_1</name>
</gene>
<organism evidence="3 4">
    <name type="scientific">Araneus ventricosus</name>
    <name type="common">Orbweaver spider</name>
    <name type="synonym">Epeira ventricosa</name>
    <dbReference type="NCBI Taxonomy" id="182803"/>
    <lineage>
        <taxon>Eukaryota</taxon>
        <taxon>Metazoa</taxon>
        <taxon>Ecdysozoa</taxon>
        <taxon>Arthropoda</taxon>
        <taxon>Chelicerata</taxon>
        <taxon>Arachnida</taxon>
        <taxon>Araneae</taxon>
        <taxon>Araneomorphae</taxon>
        <taxon>Entelegynae</taxon>
        <taxon>Araneoidea</taxon>
        <taxon>Araneidae</taxon>
        <taxon>Araneus</taxon>
    </lineage>
</organism>
<feature type="domain" description="CCHC-type" evidence="2">
    <location>
        <begin position="162"/>
        <end position="178"/>
    </location>
</feature>
<dbReference type="Proteomes" id="UP000499080">
    <property type="component" value="Unassembled WGS sequence"/>
</dbReference>
<feature type="region of interest" description="Disordered" evidence="1">
    <location>
        <begin position="294"/>
        <end position="330"/>
    </location>
</feature>
<evidence type="ECO:0000259" key="2">
    <source>
        <dbReference type="SMART" id="SM00343"/>
    </source>
</evidence>
<dbReference type="EMBL" id="BGPR01058934">
    <property type="protein sequence ID" value="GBO35017.1"/>
    <property type="molecule type" value="Genomic_DNA"/>
</dbReference>